<organism evidence="2 3">
    <name type="scientific">Geoanaerobacter pelophilus</name>
    <dbReference type="NCBI Taxonomy" id="60036"/>
    <lineage>
        <taxon>Bacteria</taxon>
        <taxon>Pseudomonadati</taxon>
        <taxon>Thermodesulfobacteriota</taxon>
        <taxon>Desulfuromonadia</taxon>
        <taxon>Geobacterales</taxon>
        <taxon>Geobacteraceae</taxon>
        <taxon>Geoanaerobacter</taxon>
    </lineage>
</organism>
<reference evidence="2 3" key="1">
    <citation type="submission" date="2021-05" db="EMBL/GenBank/DDBJ databases">
        <title>The draft genome of Geobacter pelophilus DSM 12255.</title>
        <authorList>
            <person name="Xu Z."/>
            <person name="Masuda Y."/>
            <person name="Itoh H."/>
            <person name="Senoo K."/>
        </authorList>
    </citation>
    <scope>NUCLEOTIDE SEQUENCE [LARGE SCALE GENOMIC DNA]</scope>
    <source>
        <strain evidence="2 3">DSM 12255</strain>
    </source>
</reference>
<evidence type="ECO:0000313" key="3">
    <source>
        <dbReference type="Proteomes" id="UP000811899"/>
    </source>
</evidence>
<dbReference type="InterPro" id="IPR025711">
    <property type="entry name" value="PepSY"/>
</dbReference>
<evidence type="ECO:0000259" key="1">
    <source>
        <dbReference type="Pfam" id="PF03413"/>
    </source>
</evidence>
<keyword evidence="3" id="KW-1185">Reference proteome</keyword>
<name>A0AAW4L473_9BACT</name>
<protein>
    <submittedName>
        <fullName evidence="2">PepSY domain-containing protein</fullName>
    </submittedName>
</protein>
<dbReference type="Proteomes" id="UP000811899">
    <property type="component" value="Unassembled WGS sequence"/>
</dbReference>
<proteinExistence type="predicted"/>
<evidence type="ECO:0000313" key="2">
    <source>
        <dbReference type="EMBL" id="MBT0665989.1"/>
    </source>
</evidence>
<feature type="domain" description="PepSY" evidence="1">
    <location>
        <begin position="3"/>
        <end position="70"/>
    </location>
</feature>
<sequence length="75" mass="8166">MSRLTEEQAIELARQAVDGTFSADELAQIEVSLTDNRYVVKFVLRVAPLTLGSGFVQVTLDAVSGAVLERLRDAD</sequence>
<dbReference type="EMBL" id="JAHCVJ010000008">
    <property type="protein sequence ID" value="MBT0665989.1"/>
    <property type="molecule type" value="Genomic_DNA"/>
</dbReference>
<dbReference type="RefSeq" id="WP_214172762.1">
    <property type="nucleotide sequence ID" value="NZ_JAHCVJ010000008.1"/>
</dbReference>
<gene>
    <name evidence="2" type="ORF">KI809_16885</name>
</gene>
<dbReference type="AlphaFoldDB" id="A0AAW4L473"/>
<accession>A0AAW4L473</accession>
<comment type="caution">
    <text evidence="2">The sequence shown here is derived from an EMBL/GenBank/DDBJ whole genome shotgun (WGS) entry which is preliminary data.</text>
</comment>
<dbReference type="Pfam" id="PF03413">
    <property type="entry name" value="PepSY"/>
    <property type="match status" value="1"/>
</dbReference>